<feature type="compositionally biased region" description="Polar residues" evidence="25">
    <location>
        <begin position="369"/>
        <end position="378"/>
    </location>
</feature>
<keyword evidence="9" id="KW-0597">Phosphoprotein</keyword>
<dbReference type="GO" id="GO:0002009">
    <property type="term" value="P:morphogenesis of an epithelium"/>
    <property type="evidence" value="ECO:0007669"/>
    <property type="project" value="TreeGrafter"/>
</dbReference>
<evidence type="ECO:0000256" key="24">
    <source>
        <dbReference type="ARBA" id="ARBA00034100"/>
    </source>
</evidence>
<keyword evidence="6" id="KW-1003">Cell membrane</keyword>
<feature type="compositionally biased region" description="Pro residues" evidence="25">
    <location>
        <begin position="354"/>
        <end position="363"/>
    </location>
</feature>
<dbReference type="PANTHER" id="PTHR21559:SF21">
    <property type="entry name" value="DYSTROGLYCAN 1"/>
    <property type="match status" value="1"/>
</dbReference>
<dbReference type="InterPro" id="IPR030398">
    <property type="entry name" value="SEA_DG_dom"/>
</dbReference>
<dbReference type="PROSITE" id="PS51699">
    <property type="entry name" value="SEA_DG"/>
    <property type="match status" value="1"/>
</dbReference>
<dbReference type="GeneID" id="20247236"/>
<feature type="domain" description="Peptidase S72" evidence="28">
    <location>
        <begin position="525"/>
        <end position="633"/>
    </location>
</feature>
<evidence type="ECO:0000256" key="4">
    <source>
        <dbReference type="ARBA" id="ARBA00004251"/>
    </source>
</evidence>
<comment type="subcellular location">
    <subcellularLocation>
        <location evidence="1">Cell membrane</location>
        <location evidence="1">Sarcolemma</location>
    </subcellularLocation>
    <subcellularLocation>
        <location evidence="4">Cell membrane</location>
        <topology evidence="4">Single-pass type I membrane protein</topology>
    </subcellularLocation>
    <subcellularLocation>
        <location evidence="3">Cytoplasm</location>
        <location evidence="3">Cytoskeleton</location>
    </subcellularLocation>
    <subcellularLocation>
        <location evidence="5">Nucleus</location>
        <location evidence="5">Nucleoplasm</location>
    </subcellularLocation>
    <subcellularLocation>
        <location evidence="24">Postsynaptic cell membrane</location>
    </subcellularLocation>
    <subcellularLocation>
        <location evidence="2">Secreted</location>
        <location evidence="2">Extracellular space</location>
    </subcellularLocation>
</comment>
<evidence type="ECO:0000313" key="29">
    <source>
        <dbReference type="EMBL" id="ESP02506.1"/>
    </source>
</evidence>
<keyword evidence="7" id="KW-0963">Cytoplasm</keyword>
<keyword evidence="12 26" id="KW-1133">Transmembrane helix</keyword>
<gene>
    <name evidence="29" type="ORF">LOTGIDRAFT_224800</name>
</gene>
<evidence type="ECO:0000256" key="10">
    <source>
        <dbReference type="ARBA" id="ARBA00022692"/>
    </source>
</evidence>
<feature type="compositionally biased region" description="Low complexity" evidence="25">
    <location>
        <begin position="659"/>
        <end position="669"/>
    </location>
</feature>
<keyword evidence="18" id="KW-0628">Postsynaptic cell membrane</keyword>
<dbReference type="RefSeq" id="XP_009046801.1">
    <property type="nucleotide sequence ID" value="XM_009048553.1"/>
</dbReference>
<dbReference type="OrthoDB" id="5990676at2759"/>
<evidence type="ECO:0000256" key="3">
    <source>
        <dbReference type="ARBA" id="ARBA00004245"/>
    </source>
</evidence>
<dbReference type="SMART" id="SM00736">
    <property type="entry name" value="CADG"/>
    <property type="match status" value="1"/>
</dbReference>
<dbReference type="CDD" id="cd11303">
    <property type="entry name" value="Dystroglycan_repeat"/>
    <property type="match status" value="1"/>
</dbReference>
<keyword evidence="17" id="KW-0539">Nucleus</keyword>
<dbReference type="CTD" id="20247236"/>
<comment type="function">
    <text evidence="19">The dystroglycan complex is involved in a number of processes including laminin and basement membrane assembly, sarcolemmal stability, cell survival, peripheral nerve myelination, nodal structure, cell migration, and epithelial polarization.</text>
</comment>
<keyword evidence="8" id="KW-0964">Secreted</keyword>
<proteinExistence type="predicted"/>
<keyword evidence="14" id="KW-1015">Disulfide bond</keyword>
<evidence type="ECO:0000256" key="8">
    <source>
        <dbReference type="ARBA" id="ARBA00022525"/>
    </source>
</evidence>
<evidence type="ECO:0000256" key="7">
    <source>
        <dbReference type="ARBA" id="ARBA00022490"/>
    </source>
</evidence>
<dbReference type="InterPro" id="IPR013783">
    <property type="entry name" value="Ig-like_fold"/>
</dbReference>
<evidence type="ECO:0000256" key="19">
    <source>
        <dbReference type="ARBA" id="ARBA00023567"/>
    </source>
</evidence>
<evidence type="ECO:0000256" key="9">
    <source>
        <dbReference type="ARBA" id="ARBA00022553"/>
    </source>
</evidence>
<evidence type="ECO:0000256" key="6">
    <source>
        <dbReference type="ARBA" id="ARBA00022475"/>
    </source>
</evidence>
<feature type="signal peptide" evidence="27">
    <location>
        <begin position="1"/>
        <end position="28"/>
    </location>
</feature>
<dbReference type="GO" id="GO:0016011">
    <property type="term" value="C:dystroglycan complex"/>
    <property type="evidence" value="ECO:0007669"/>
    <property type="project" value="TreeGrafter"/>
</dbReference>
<sequence>MCTRVKLFKPVFSLFLIISLVNPGLSLGDSNLLNLVDKAVNSGKSNDIGILWGIPDATAHVGHFFNYSIPKDAFKGQSLQYQVTEAGKNILPSWLSFDPKKEVLQGIPLPTDVKQHYIEVIATDKNNQNAQAKDIFTIDVVTERNSQPATTLTFVKGGPKMVRCKREQPETKVTIILDTDLEKLTSNGRLDLLNRFSYLNLIPEMLKMIPVNGNPITDDTALVSGPGNVKEPKESGVFVSWRVGCGTVDPGHLPILQQVEAEAQNGQLAEALKNAILSWHVTNSRFQEHKRHRRAIRATPLATPGVQPTIPQEPPTMTKPGDEMTRPVIGEASPTFSIQPTQSMTTMKTDEPGKPTPTMPMKPKPTGGIQPSQTTPETTDQDKTMPLPKETIFPTKTDTDSKPTDSKPGCIPNLPPNVENPIGRIEFMSGEFHKYKIPKDTFSDCEVGNTRNLELELYANSTDPIPKSYWMKLDHKRQQLVAFPTPGDSGVHKFTLVAKKGMKGLIGTHSFKVKVKGGSPKHLANINHEVSITLDVDYDKFMSNITNRLHLVNRLAKAFGDRNHNSIQLTGIERGSVIIKFTNTSLSGSDCPVQDLKDMFSKFMNDDGTIKPEAEKALKPYKIQQAGTIPKGGCLNNPDFPELLSPYVNPEPKPEPDDQTTTPMTPEPETTTEKVATGSAKTGDDIWITTVVPAVVIVAILLIALLVACILYRKKRKGKMSLEDKNTFVNKGVPVILPDELDENEKQQESSKPLIMADEKPPITSPEYRAGSSEASTPPANHRNMMADDPYIEDVHSPLYQPPPPVQSAGGNRQPRPHMQSYNKPTAYVPP</sequence>
<evidence type="ECO:0000259" key="28">
    <source>
        <dbReference type="PROSITE" id="PS51699"/>
    </source>
</evidence>
<dbReference type="SUPFAM" id="SSF111006">
    <property type="entry name" value="Dystroglycan, domain 2"/>
    <property type="match status" value="1"/>
</dbReference>
<feature type="region of interest" description="Disordered" evidence="25">
    <location>
        <begin position="340"/>
        <end position="418"/>
    </location>
</feature>
<dbReference type="GO" id="GO:0005576">
    <property type="term" value="C:extracellular region"/>
    <property type="evidence" value="ECO:0007669"/>
    <property type="project" value="UniProtKB-SubCell"/>
</dbReference>
<feature type="chain" id="PRO_5004717218" description="Dystroglycan 1" evidence="27">
    <location>
        <begin position="29"/>
        <end position="831"/>
    </location>
</feature>
<evidence type="ECO:0000256" key="23">
    <source>
        <dbReference type="ARBA" id="ARBA00031034"/>
    </source>
</evidence>
<dbReference type="SUPFAM" id="SSF49313">
    <property type="entry name" value="Cadherin-like"/>
    <property type="match status" value="2"/>
</dbReference>
<feature type="transmembrane region" description="Helical" evidence="26">
    <location>
        <begin position="686"/>
        <end position="712"/>
    </location>
</feature>
<dbReference type="Gene3D" id="2.60.40.10">
    <property type="entry name" value="Immunoglobulins"/>
    <property type="match status" value="2"/>
</dbReference>
<dbReference type="PANTHER" id="PTHR21559">
    <property type="entry name" value="DYSTROGLYCAN-RELATED"/>
    <property type="match status" value="1"/>
</dbReference>
<evidence type="ECO:0000256" key="5">
    <source>
        <dbReference type="ARBA" id="ARBA00004642"/>
    </source>
</evidence>
<dbReference type="Pfam" id="PF05454">
    <property type="entry name" value="DAG1"/>
    <property type="match status" value="1"/>
</dbReference>
<dbReference type="AlphaFoldDB" id="V4B4U7"/>
<organism evidence="29 30">
    <name type="scientific">Lottia gigantea</name>
    <name type="common">Giant owl limpet</name>
    <dbReference type="NCBI Taxonomy" id="225164"/>
    <lineage>
        <taxon>Eukaryota</taxon>
        <taxon>Metazoa</taxon>
        <taxon>Spiralia</taxon>
        <taxon>Lophotrochozoa</taxon>
        <taxon>Mollusca</taxon>
        <taxon>Gastropoda</taxon>
        <taxon>Patellogastropoda</taxon>
        <taxon>Lottioidea</taxon>
        <taxon>Lottiidae</taxon>
        <taxon>Lottia</taxon>
    </lineage>
</organism>
<evidence type="ECO:0000256" key="22">
    <source>
        <dbReference type="ARBA" id="ARBA00030092"/>
    </source>
</evidence>
<evidence type="ECO:0000256" key="13">
    <source>
        <dbReference type="ARBA" id="ARBA00023018"/>
    </source>
</evidence>
<evidence type="ECO:0000256" key="17">
    <source>
        <dbReference type="ARBA" id="ARBA00023242"/>
    </source>
</evidence>
<dbReference type="Pfam" id="PF18424">
    <property type="entry name" value="a_DG1_N2"/>
    <property type="match status" value="1"/>
</dbReference>
<keyword evidence="30" id="KW-1185">Reference proteome</keyword>
<dbReference type="STRING" id="225164.V4B4U7"/>
<evidence type="ECO:0000256" key="25">
    <source>
        <dbReference type="SAM" id="MobiDB-lite"/>
    </source>
</evidence>
<dbReference type="InterPro" id="IPR027468">
    <property type="entry name" value="Alpha-dystroglycan_domain_2"/>
</dbReference>
<dbReference type="GO" id="GO:0007411">
    <property type="term" value="P:axon guidance"/>
    <property type="evidence" value="ECO:0007669"/>
    <property type="project" value="TreeGrafter"/>
</dbReference>
<dbReference type="Gene3D" id="3.30.70.1040">
    <property type="entry name" value="Dystroglycan, domain 2"/>
    <property type="match status" value="1"/>
</dbReference>
<evidence type="ECO:0000256" key="16">
    <source>
        <dbReference type="ARBA" id="ARBA00023212"/>
    </source>
</evidence>
<evidence type="ECO:0000256" key="20">
    <source>
        <dbReference type="ARBA" id="ARBA00024991"/>
    </source>
</evidence>
<keyword evidence="15" id="KW-0325">Glycoprotein</keyword>
<keyword evidence="10 26" id="KW-0812">Transmembrane</keyword>
<keyword evidence="11 27" id="KW-0732">Signal</keyword>
<accession>V4B4U7</accession>
<dbReference type="Pfam" id="PF05345">
    <property type="entry name" value="He_PIG"/>
    <property type="match status" value="1"/>
</dbReference>
<protein>
    <recommendedName>
        <fullName evidence="21">Dystroglycan 1</fullName>
    </recommendedName>
    <alternativeName>
        <fullName evidence="23">Dystroglycan</fullName>
    </alternativeName>
    <alternativeName>
        <fullName evidence="22">Dystrophin-associated glycoprotein 1</fullName>
    </alternativeName>
</protein>
<dbReference type="GO" id="GO:0043236">
    <property type="term" value="F:laminin binding"/>
    <property type="evidence" value="ECO:0007669"/>
    <property type="project" value="TreeGrafter"/>
</dbReference>
<evidence type="ECO:0000256" key="15">
    <source>
        <dbReference type="ARBA" id="ARBA00023180"/>
    </source>
</evidence>
<evidence type="ECO:0000256" key="2">
    <source>
        <dbReference type="ARBA" id="ARBA00004239"/>
    </source>
</evidence>
<evidence type="ECO:0000256" key="12">
    <source>
        <dbReference type="ARBA" id="ARBA00022989"/>
    </source>
</evidence>
<feature type="region of interest" description="Disordered" evidence="25">
    <location>
        <begin position="742"/>
        <end position="831"/>
    </location>
</feature>
<dbReference type="GO" id="GO:0045211">
    <property type="term" value="C:postsynaptic membrane"/>
    <property type="evidence" value="ECO:0007669"/>
    <property type="project" value="UniProtKB-SubCell"/>
</dbReference>
<dbReference type="EMBL" id="KB200213">
    <property type="protein sequence ID" value="ESP02506.1"/>
    <property type="molecule type" value="Genomic_DNA"/>
</dbReference>
<dbReference type="InterPro" id="IPR041631">
    <property type="entry name" value="Alpha_DG1_N2"/>
</dbReference>
<evidence type="ECO:0000256" key="26">
    <source>
        <dbReference type="SAM" id="Phobius"/>
    </source>
</evidence>
<comment type="function">
    <text evidence="20">Transmembrane protein that plays important roles in connecting the extracellular matrix to the cytoskeleton. Acts as a cell adhesion receptor in both muscle and non-muscle tissues. Receptor for both DMD and UTRN and, through these interactions, scaffolds axin to the cytoskeleton. Also functions in cell adhesion-mediated signaling and implicated in cell polarity.</text>
</comment>
<dbReference type="GO" id="GO:0005509">
    <property type="term" value="F:calcium ion binding"/>
    <property type="evidence" value="ECO:0007669"/>
    <property type="project" value="InterPro"/>
</dbReference>
<evidence type="ECO:0000256" key="11">
    <source>
        <dbReference type="ARBA" id="ARBA00022729"/>
    </source>
</evidence>
<dbReference type="Proteomes" id="UP000030746">
    <property type="component" value="Unassembled WGS sequence"/>
</dbReference>
<feature type="region of interest" description="Disordered" evidence="25">
    <location>
        <begin position="646"/>
        <end position="678"/>
    </location>
</feature>
<dbReference type="GO" id="GO:0021675">
    <property type="term" value="P:nerve development"/>
    <property type="evidence" value="ECO:0007669"/>
    <property type="project" value="TreeGrafter"/>
</dbReference>
<dbReference type="GO" id="GO:0005654">
    <property type="term" value="C:nucleoplasm"/>
    <property type="evidence" value="ECO:0007669"/>
    <property type="project" value="UniProtKB-SubCell"/>
</dbReference>
<dbReference type="HOGENOM" id="CLU_007629_2_0_1"/>
<evidence type="ECO:0000256" key="21">
    <source>
        <dbReference type="ARBA" id="ARBA00026224"/>
    </source>
</evidence>
<evidence type="ECO:0000256" key="18">
    <source>
        <dbReference type="ARBA" id="ARBA00023257"/>
    </source>
</evidence>
<dbReference type="GO" id="GO:0042383">
    <property type="term" value="C:sarcolemma"/>
    <property type="evidence" value="ECO:0007669"/>
    <property type="project" value="UniProtKB-SubCell"/>
</dbReference>
<reference evidence="29 30" key="1">
    <citation type="journal article" date="2013" name="Nature">
        <title>Insights into bilaterian evolution from three spiralian genomes.</title>
        <authorList>
            <person name="Simakov O."/>
            <person name="Marletaz F."/>
            <person name="Cho S.J."/>
            <person name="Edsinger-Gonzales E."/>
            <person name="Havlak P."/>
            <person name="Hellsten U."/>
            <person name="Kuo D.H."/>
            <person name="Larsson T."/>
            <person name="Lv J."/>
            <person name="Arendt D."/>
            <person name="Savage R."/>
            <person name="Osoegawa K."/>
            <person name="de Jong P."/>
            <person name="Grimwood J."/>
            <person name="Chapman J.A."/>
            <person name="Shapiro H."/>
            <person name="Aerts A."/>
            <person name="Otillar R.P."/>
            <person name="Terry A.Y."/>
            <person name="Boore J.L."/>
            <person name="Grigoriev I.V."/>
            <person name="Lindberg D.R."/>
            <person name="Seaver E.C."/>
            <person name="Weisblat D.A."/>
            <person name="Putnam N.H."/>
            <person name="Rokhsar D.S."/>
        </authorList>
    </citation>
    <scope>NUCLEOTIDE SEQUENCE [LARGE SCALE GENOMIC DNA]</scope>
</reference>
<keyword evidence="13" id="KW-0770">Synapse</keyword>
<dbReference type="KEGG" id="lgi:LOTGIDRAFT_224800"/>
<evidence type="ECO:0000256" key="14">
    <source>
        <dbReference type="ARBA" id="ARBA00023157"/>
    </source>
</evidence>
<dbReference type="InterPro" id="IPR008465">
    <property type="entry name" value="DAG1_C"/>
</dbReference>
<dbReference type="OMA" id="QHEGNHE"/>
<evidence type="ECO:0000313" key="30">
    <source>
        <dbReference type="Proteomes" id="UP000030746"/>
    </source>
</evidence>
<dbReference type="InterPro" id="IPR015919">
    <property type="entry name" value="Cadherin-like_sf"/>
</dbReference>
<keyword evidence="26" id="KW-0472">Membrane</keyword>
<evidence type="ECO:0000256" key="27">
    <source>
        <dbReference type="SAM" id="SignalP"/>
    </source>
</evidence>
<name>V4B4U7_LOTGI</name>
<dbReference type="InterPro" id="IPR006644">
    <property type="entry name" value="Cadg"/>
</dbReference>
<evidence type="ECO:0000256" key="1">
    <source>
        <dbReference type="ARBA" id="ARBA00004135"/>
    </source>
</evidence>
<keyword evidence="16" id="KW-0206">Cytoskeleton</keyword>
<dbReference type="GO" id="GO:0005856">
    <property type="term" value="C:cytoskeleton"/>
    <property type="evidence" value="ECO:0007669"/>
    <property type="project" value="UniProtKB-SubCell"/>
</dbReference>